<reference evidence="4" key="1">
    <citation type="submission" date="2013-01" db="EMBL/GenBank/DDBJ databases">
        <title>Draft Genome Sequence of a Mulberry Tree, Morus notabilis C.K. Schneid.</title>
        <authorList>
            <person name="He N."/>
            <person name="Zhao S."/>
        </authorList>
    </citation>
    <scope>NUCLEOTIDE SEQUENCE</scope>
</reference>
<dbReference type="Gene3D" id="3.40.30.10">
    <property type="entry name" value="Glutaredoxin"/>
    <property type="match status" value="1"/>
</dbReference>
<dbReference type="Pfam" id="PF14576">
    <property type="entry name" value="SEO_N"/>
    <property type="match status" value="1"/>
</dbReference>
<evidence type="ECO:0000313" key="3">
    <source>
        <dbReference type="EMBL" id="EXB29854.1"/>
    </source>
</evidence>
<evidence type="ECO:0008006" key="5">
    <source>
        <dbReference type="Google" id="ProtNLM"/>
    </source>
</evidence>
<protein>
    <recommendedName>
        <fullName evidence="5">Protein SIEVE ELEMENT OCCLUSION B</fullName>
    </recommendedName>
</protein>
<dbReference type="Pfam" id="PF14577">
    <property type="entry name" value="SEO_C"/>
    <property type="match status" value="1"/>
</dbReference>
<name>W9QDZ7_9ROSA</name>
<sequence length="686" mass="78464">MQSLAQNLTDSVVKVVSTTKQHIEGGELNLFTLSDPKVLELIYATHVHADESFDEDSLFVIVENILKRATQIVDKVVQGSQVHVENIEERTPKANFSVPLCTLKQISSELSCKARGEEIAHKTTLSILNKLSTYSWEAKAVLTLAAFAMEFGDFWLLAHHQQTDQLAKSLATLKRVSVLVKPAEIQRRRQAILELNNLIKTTMQVIAIFDEFEKLSLNYDLKDVPGITIALDRLPVDVYWSILSVVACSTKICALTNDEETAYDLAPYAQKVHYILNKLKIQLMFCKKQIEEAESYRRLRKIFQTPTEIMEVFKALIFSKDNVQPLIDGSTNKTVNIEVIRKRYVLLYITGLDISDEDISVIKPVYDATKKDDQYKIVWVPIVERWTDEQRKNFEILRAKMPWYVVQYFSPIAAGFKFVKEEWQYKGKPTLVVMSPQGRVENVNALHLIRVWGMKAFPFNKAAEERISKELNWIGPVVNNIHPSIQTWIKEEKYILFYGGKDNEWIQQFSKKATALANDPIIKDTLKIKIELFCVGKTAKGGEDLGILGRFWTSIESLFFTKVHQQKADPVTQEIQKLLSYKNESGWAVLSKGQSVIVAGHGFTILRVVEEFDKWKEFVKDKGFEVVFMEHHSKVIQSVRHCCRLDIPSVTGKVPETMQCPECPRTMETFIAYKCCHIDAPANGHH</sequence>
<organism evidence="3 4">
    <name type="scientific">Morus notabilis</name>
    <dbReference type="NCBI Taxonomy" id="981085"/>
    <lineage>
        <taxon>Eukaryota</taxon>
        <taxon>Viridiplantae</taxon>
        <taxon>Streptophyta</taxon>
        <taxon>Embryophyta</taxon>
        <taxon>Tracheophyta</taxon>
        <taxon>Spermatophyta</taxon>
        <taxon>Magnoliopsida</taxon>
        <taxon>eudicotyledons</taxon>
        <taxon>Gunneridae</taxon>
        <taxon>Pentapetalae</taxon>
        <taxon>rosids</taxon>
        <taxon>fabids</taxon>
        <taxon>Rosales</taxon>
        <taxon>Moraceae</taxon>
        <taxon>Moreae</taxon>
        <taxon>Morus</taxon>
    </lineage>
</organism>
<dbReference type="eggNOG" id="ENOG502SJ4F">
    <property type="taxonomic scope" value="Eukaryota"/>
</dbReference>
<proteinExistence type="predicted"/>
<gene>
    <name evidence="3" type="ORF">L484_016343</name>
</gene>
<accession>W9QDZ7</accession>
<dbReference type="GO" id="GO:0010088">
    <property type="term" value="P:phloem development"/>
    <property type="evidence" value="ECO:0007669"/>
    <property type="project" value="InterPro"/>
</dbReference>
<feature type="domain" description="Sieve element occlusion C-terminal" evidence="2">
    <location>
        <begin position="466"/>
        <end position="677"/>
    </location>
</feature>
<evidence type="ECO:0000313" key="4">
    <source>
        <dbReference type="Proteomes" id="UP000030645"/>
    </source>
</evidence>
<dbReference type="PANTHER" id="PTHR33232">
    <property type="entry name" value="PROTEIN SIEVE ELEMENT OCCLUSION B-LIKE"/>
    <property type="match status" value="1"/>
</dbReference>
<dbReference type="InterPro" id="IPR027942">
    <property type="entry name" value="SEO_N"/>
</dbReference>
<dbReference type="InterPro" id="IPR039299">
    <property type="entry name" value="SEOA"/>
</dbReference>
<evidence type="ECO:0000259" key="1">
    <source>
        <dbReference type="Pfam" id="PF14576"/>
    </source>
</evidence>
<evidence type="ECO:0000259" key="2">
    <source>
        <dbReference type="Pfam" id="PF14577"/>
    </source>
</evidence>
<dbReference type="KEGG" id="mnt:21399393"/>
<dbReference type="Proteomes" id="UP000030645">
    <property type="component" value="Unassembled WGS sequence"/>
</dbReference>
<dbReference type="AlphaFoldDB" id="W9QDZ7"/>
<dbReference type="STRING" id="981085.W9QDZ7"/>
<dbReference type="EMBL" id="KE343450">
    <property type="protein sequence ID" value="EXB29854.1"/>
    <property type="molecule type" value="Genomic_DNA"/>
</dbReference>
<dbReference type="PANTHER" id="PTHR33232:SF18">
    <property type="entry name" value="PROTEIN SIEVE ELEMENT OCCLUSION B-LIKE"/>
    <property type="match status" value="1"/>
</dbReference>
<keyword evidence="4" id="KW-1185">Reference proteome</keyword>
<feature type="domain" description="Sieve element occlusion N-terminal" evidence="1">
    <location>
        <begin position="34"/>
        <end position="306"/>
    </location>
</feature>
<dbReference type="InterPro" id="IPR027944">
    <property type="entry name" value="SEO_C"/>
</dbReference>
<dbReference type="OrthoDB" id="1478893at2759"/>